<feature type="transmembrane region" description="Helical" evidence="1">
    <location>
        <begin position="190"/>
        <end position="212"/>
    </location>
</feature>
<protein>
    <recommendedName>
        <fullName evidence="2">CAAX prenyl protease 2/Lysostaphin resistance protein A-like domain-containing protein</fullName>
    </recommendedName>
</protein>
<keyword evidence="1" id="KW-0472">Membrane</keyword>
<feature type="transmembrane region" description="Helical" evidence="1">
    <location>
        <begin position="108"/>
        <end position="127"/>
    </location>
</feature>
<proteinExistence type="predicted"/>
<feature type="transmembrane region" description="Helical" evidence="1">
    <location>
        <begin position="161"/>
        <end position="184"/>
    </location>
</feature>
<dbReference type="GO" id="GO:0004175">
    <property type="term" value="F:endopeptidase activity"/>
    <property type="evidence" value="ECO:0007669"/>
    <property type="project" value="UniProtKB-ARBA"/>
</dbReference>
<sequence length="315" mass="34314">MATDADSGLRDESRRRALSVTGTAALALALVVGWVVVYSIGLVGALWRFREPHAPAPILTMHDQWTDLAVGALQVVVGAIAIGAVHLARRRTLPAVLPLRHGSAREAALTWCAAIGAASAIVLVLSRLNIVRFGFSIPASVESDWLAVVSALAVGLREEPILVALPVLLLVGRMPIWAIMGLSATLRGFLYLYFGGGGFLWAAIWGAAAVWVYYRYRRLWVLILIHGFVMNIQVFDRVIPSDNSATVLQWINILILFAALLWWITPRALDAFLPNTVAVRSNDRAVDTTPVVTDVVLNPENVNPDRSRNEPPVKP</sequence>
<evidence type="ECO:0000256" key="1">
    <source>
        <dbReference type="SAM" id="Phobius"/>
    </source>
</evidence>
<dbReference type="Proteomes" id="UP000076038">
    <property type="component" value="Chromosome"/>
</dbReference>
<keyword evidence="4" id="KW-1185">Reference proteome</keyword>
<evidence type="ECO:0000313" key="4">
    <source>
        <dbReference type="Proteomes" id="UP000076038"/>
    </source>
</evidence>
<dbReference type="GO" id="GO:0080120">
    <property type="term" value="P:CAAX-box protein maturation"/>
    <property type="evidence" value="ECO:0007669"/>
    <property type="project" value="UniProtKB-ARBA"/>
</dbReference>
<feature type="transmembrane region" description="Helical" evidence="1">
    <location>
        <begin position="24"/>
        <end position="48"/>
    </location>
</feature>
<keyword evidence="1" id="KW-0812">Transmembrane</keyword>
<evidence type="ECO:0000313" key="3">
    <source>
        <dbReference type="EMBL" id="AMY21692.1"/>
    </source>
</evidence>
<evidence type="ECO:0000259" key="2">
    <source>
        <dbReference type="Pfam" id="PF02517"/>
    </source>
</evidence>
<accession>A0A143QGT1</accession>
<feature type="transmembrane region" description="Helical" evidence="1">
    <location>
        <begin position="68"/>
        <end position="88"/>
    </location>
</feature>
<dbReference type="AlphaFoldDB" id="A0A143QGT1"/>
<reference evidence="3 4" key="1">
    <citation type="journal article" date="2016" name="Genome Announc.">
        <title>Complete Genome and Plasmid Sequences for Rhodococcus fascians D188 and Draft Sequences for Rhodococcus Isolates PBTS 1 and PBTS 2.</title>
        <authorList>
            <person name="Stamler R.A."/>
            <person name="Vereecke D."/>
            <person name="Zhang Y."/>
            <person name="Schilkey F."/>
            <person name="Devitt N."/>
            <person name="Randall J.J."/>
        </authorList>
    </citation>
    <scope>NUCLEOTIDE SEQUENCE [LARGE SCALE GENOMIC DNA]</scope>
    <source>
        <strain evidence="3 4">PBTS2</strain>
    </source>
</reference>
<feature type="transmembrane region" description="Helical" evidence="1">
    <location>
        <begin position="247"/>
        <end position="264"/>
    </location>
</feature>
<dbReference type="EMBL" id="CP015220">
    <property type="protein sequence ID" value="AMY21692.1"/>
    <property type="molecule type" value="Genomic_DNA"/>
</dbReference>
<dbReference type="Pfam" id="PF02517">
    <property type="entry name" value="Rce1-like"/>
    <property type="match status" value="1"/>
</dbReference>
<feature type="transmembrane region" description="Helical" evidence="1">
    <location>
        <begin position="219"/>
        <end position="235"/>
    </location>
</feature>
<dbReference type="InterPro" id="IPR003675">
    <property type="entry name" value="Rce1/LyrA-like_dom"/>
</dbReference>
<dbReference type="OrthoDB" id="4454090at2"/>
<reference evidence="4" key="2">
    <citation type="submission" date="2016-04" db="EMBL/GenBank/DDBJ databases">
        <title>Complete Genome and Plasmid Sequences for Rhodococcus fascians D188 and Draft Sequences for Rhodococcus spp. Isolates PBTS 1 and PBTS 2.</title>
        <authorList>
            <person name="Stamer R."/>
            <person name="Vereecke D."/>
            <person name="Zhang Y."/>
            <person name="Schilkey F."/>
            <person name="Devitt N."/>
            <person name="Randall J."/>
        </authorList>
    </citation>
    <scope>NUCLEOTIDE SEQUENCE [LARGE SCALE GENOMIC DNA]</scope>
    <source>
        <strain evidence="4">PBTS2</strain>
    </source>
</reference>
<dbReference type="PATRIC" id="fig|1653479.3.peg.368"/>
<name>A0A143QGT1_RHOFA</name>
<dbReference type="KEGG" id="rhs:A3Q41_00368"/>
<organism evidence="3 4">
    <name type="scientific">Rhodococcoides fascians</name>
    <name type="common">Rhodococcus fascians</name>
    <dbReference type="NCBI Taxonomy" id="1828"/>
    <lineage>
        <taxon>Bacteria</taxon>
        <taxon>Bacillati</taxon>
        <taxon>Actinomycetota</taxon>
        <taxon>Actinomycetes</taxon>
        <taxon>Mycobacteriales</taxon>
        <taxon>Nocardiaceae</taxon>
        <taxon>Rhodococcoides</taxon>
    </lineage>
</organism>
<gene>
    <name evidence="3" type="ORF">A3Q41_00368</name>
</gene>
<dbReference type="RefSeq" id="WP_052061305.1">
    <property type="nucleotide sequence ID" value="NZ_CP015220.1"/>
</dbReference>
<keyword evidence="1" id="KW-1133">Transmembrane helix</keyword>
<feature type="domain" description="CAAX prenyl protease 2/Lysostaphin resistance protein A-like" evidence="2">
    <location>
        <begin position="145"/>
        <end position="229"/>
    </location>
</feature>